<dbReference type="SUPFAM" id="SSF69255">
    <property type="entry name" value="gp5 N-terminal domain-like"/>
    <property type="match status" value="1"/>
</dbReference>
<dbReference type="RefSeq" id="WP_371150271.1">
    <property type="nucleotide sequence ID" value="NZ_JBFSOO010000004.1"/>
</dbReference>
<protein>
    <recommendedName>
        <fullName evidence="1">Gp5/Type VI secretion system Vgr C-terminal trimerisation domain-containing protein</fullName>
    </recommendedName>
</protein>
<dbReference type="Proteomes" id="UP001568358">
    <property type="component" value="Unassembled WGS sequence"/>
</dbReference>
<evidence type="ECO:0000313" key="3">
    <source>
        <dbReference type="Proteomes" id="UP001568358"/>
    </source>
</evidence>
<evidence type="ECO:0000259" key="1">
    <source>
        <dbReference type="Pfam" id="PF22178"/>
    </source>
</evidence>
<gene>
    <name evidence="2" type="ORF">AB2Z07_06225</name>
</gene>
<name>A0ABV4JQU0_9BACT</name>
<feature type="domain" description="Gp5/Type VI secretion system Vgr C-terminal trimerisation" evidence="1">
    <location>
        <begin position="215"/>
        <end position="291"/>
    </location>
</feature>
<keyword evidence="3" id="KW-1185">Reference proteome</keyword>
<sequence>MRDLIKKIVLRTFPELTAGLHLDRYARVIKVCDAPENGGTSERFRPRYAVDVEILTPEGTRDEAFPIYEAVPLPVPVGAGMESGLFAFPEAGALVVLGFAYGRADHPVIRQIYPMGLSLPQLTNGELRWQQSATVYQSADTQGNWLRISEATITDDSLRHVRRCVEAVDDLSRELRTIAENSSEEIGGVKTVEALGAMNLTSGGRTNIAAVDSLNLTTARDLRFVVADNNRVAVGKNQQTEVKGSRTSNIKGADSNTVGQNFTQTIAGNRTEIIGGKATQSVTGTISVTSKAATTHTAGGVFTIAAPKIKIGSAGGSGGGVSLLDEMLTVWQEVRDALHVLASHTHRVSGAATGTPNQSGVIAGHGDEVGECRGRVDGIRG</sequence>
<dbReference type="EMBL" id="JBFSOO010000004">
    <property type="protein sequence ID" value="MEZ6853118.1"/>
    <property type="molecule type" value="Genomic_DNA"/>
</dbReference>
<comment type="caution">
    <text evidence="2">The sequence shown here is derived from an EMBL/GenBank/DDBJ whole genome shotgun (WGS) entry which is preliminary data.</text>
</comment>
<proteinExistence type="predicted"/>
<evidence type="ECO:0000313" key="2">
    <source>
        <dbReference type="EMBL" id="MEZ6853118.1"/>
    </source>
</evidence>
<dbReference type="SUPFAM" id="SSF69349">
    <property type="entry name" value="Phage fibre proteins"/>
    <property type="match status" value="1"/>
</dbReference>
<dbReference type="Pfam" id="PF22178">
    <property type="entry name" value="Gp5_trimer_C"/>
    <property type="match status" value="1"/>
</dbReference>
<organism evidence="2 3">
    <name type="scientific">Halodesulfovibrio aestuarii</name>
    <dbReference type="NCBI Taxonomy" id="126333"/>
    <lineage>
        <taxon>Bacteria</taxon>
        <taxon>Pseudomonadati</taxon>
        <taxon>Thermodesulfobacteriota</taxon>
        <taxon>Desulfovibrionia</taxon>
        <taxon>Desulfovibrionales</taxon>
        <taxon>Desulfovibrionaceae</taxon>
        <taxon>Halodesulfovibrio</taxon>
    </lineage>
</organism>
<dbReference type="InterPro" id="IPR054030">
    <property type="entry name" value="Gp5_Vgr_C"/>
</dbReference>
<reference evidence="2 3" key="1">
    <citation type="submission" date="2024-07" db="EMBL/GenBank/DDBJ databases">
        <title>Active virus-host system and metabolic interactions in a Lokiarchaeon culture.</title>
        <authorList>
            <person name="Ponce Toledo R.I."/>
            <person name="Rodrigues Oliveira T."/>
            <person name="Schleper C."/>
        </authorList>
    </citation>
    <scope>NUCLEOTIDE SEQUENCE [LARGE SCALE GENOMIC DNA]</scope>
    <source>
        <strain evidence="2 3">B35</strain>
    </source>
</reference>
<accession>A0ABV4JQU0</accession>